<feature type="compositionally biased region" description="Polar residues" evidence="1">
    <location>
        <begin position="16"/>
        <end position="37"/>
    </location>
</feature>
<dbReference type="EMBL" id="JAGDFL010000197">
    <property type="protein sequence ID" value="KAG7395622.1"/>
    <property type="molecule type" value="Genomic_DNA"/>
</dbReference>
<accession>A0A8T1WNM3</accession>
<dbReference type="OrthoDB" id="168362at2759"/>
<dbReference type="AlphaFoldDB" id="A0A8T1WNM3"/>
<feature type="compositionally biased region" description="Polar residues" evidence="1">
    <location>
        <begin position="88"/>
        <end position="100"/>
    </location>
</feature>
<feature type="compositionally biased region" description="Low complexity" evidence="1">
    <location>
        <begin position="47"/>
        <end position="60"/>
    </location>
</feature>
<keyword evidence="3" id="KW-1185">Reference proteome</keyword>
<feature type="region of interest" description="Disordered" evidence="1">
    <location>
        <begin position="1"/>
        <end position="110"/>
    </location>
</feature>
<evidence type="ECO:0000256" key="1">
    <source>
        <dbReference type="SAM" id="MobiDB-lite"/>
    </source>
</evidence>
<evidence type="ECO:0000313" key="3">
    <source>
        <dbReference type="Proteomes" id="UP000693981"/>
    </source>
</evidence>
<sequence length="110" mass="11679">MEACQVDGGAGRRSTYEASTTASEGSPDSTLPASETRPTSRTELHLSSDITSSLGSSTGGKMMDAANVEDSLNDFDDFPELDFDDPLQSTNFVKENNPSNGAKKRGIEEV</sequence>
<dbReference type="Proteomes" id="UP000693981">
    <property type="component" value="Unassembled WGS sequence"/>
</dbReference>
<comment type="caution">
    <text evidence="2">The sequence shown here is derived from an EMBL/GenBank/DDBJ whole genome shotgun (WGS) entry which is preliminary data.</text>
</comment>
<name>A0A8T1WNM3_9STRA</name>
<protein>
    <submittedName>
        <fullName evidence="2">Uncharacterized protein</fullName>
    </submittedName>
</protein>
<evidence type="ECO:0000313" key="2">
    <source>
        <dbReference type="EMBL" id="KAG7395622.1"/>
    </source>
</evidence>
<reference evidence="2" key="1">
    <citation type="submission" date="2021-02" db="EMBL/GenBank/DDBJ databases">
        <authorList>
            <person name="Palmer J.M."/>
        </authorList>
    </citation>
    <scope>NUCLEOTIDE SEQUENCE</scope>
    <source>
        <strain evidence="2">SCRP23</strain>
    </source>
</reference>
<feature type="compositionally biased region" description="Acidic residues" evidence="1">
    <location>
        <begin position="71"/>
        <end position="85"/>
    </location>
</feature>
<proteinExistence type="predicted"/>
<gene>
    <name evidence="2" type="ORF">PHYBOEH_003422</name>
</gene>
<organism evidence="2 3">
    <name type="scientific">Phytophthora boehmeriae</name>
    <dbReference type="NCBI Taxonomy" id="109152"/>
    <lineage>
        <taxon>Eukaryota</taxon>
        <taxon>Sar</taxon>
        <taxon>Stramenopiles</taxon>
        <taxon>Oomycota</taxon>
        <taxon>Peronosporomycetes</taxon>
        <taxon>Peronosporales</taxon>
        <taxon>Peronosporaceae</taxon>
        <taxon>Phytophthora</taxon>
    </lineage>
</organism>